<organism evidence="2 3">
    <name type="scientific">Solidesulfovibrio magneticus str. Maddingley MBC34</name>
    <dbReference type="NCBI Taxonomy" id="1206767"/>
    <lineage>
        <taxon>Bacteria</taxon>
        <taxon>Pseudomonadati</taxon>
        <taxon>Thermodesulfobacteriota</taxon>
        <taxon>Desulfovibrionia</taxon>
        <taxon>Desulfovibrionales</taxon>
        <taxon>Desulfovibrionaceae</taxon>
        <taxon>Solidesulfovibrio</taxon>
    </lineage>
</organism>
<evidence type="ECO:0008006" key="4">
    <source>
        <dbReference type="Google" id="ProtNLM"/>
    </source>
</evidence>
<dbReference type="PATRIC" id="fig|1206767.3.peg.1093"/>
<keyword evidence="1" id="KW-0472">Membrane</keyword>
<evidence type="ECO:0000313" key="2">
    <source>
        <dbReference type="EMBL" id="EKO40154.1"/>
    </source>
</evidence>
<evidence type="ECO:0000313" key="3">
    <source>
        <dbReference type="Proteomes" id="UP000006272"/>
    </source>
</evidence>
<accession>K6GGC8</accession>
<keyword evidence="1" id="KW-0812">Transmembrane</keyword>
<proteinExistence type="predicted"/>
<evidence type="ECO:0000256" key="1">
    <source>
        <dbReference type="SAM" id="Phobius"/>
    </source>
</evidence>
<dbReference type="AlphaFoldDB" id="K6GGC8"/>
<sequence length="82" mass="9083">MTLLFDDSKKLEKAFGEEAAGVLIGILEKQAEESKRELATKADMERSLRELELRLEYRLTMRLGAIAASAIAIVAAIVKFLS</sequence>
<dbReference type="Proteomes" id="UP000006272">
    <property type="component" value="Unassembled WGS sequence"/>
</dbReference>
<reference evidence="2 3" key="1">
    <citation type="submission" date="2012-07" db="EMBL/GenBank/DDBJ databases">
        <title>Draft genome sequence of Desulfovibrio magneticus str. Maddingley MBC34 obtained from a metagenomic sequence of a methanogenic enrichment isolated from coal-seam formation water in Victoria, Australia.</title>
        <authorList>
            <person name="Greenfield P."/>
            <person name="Hendry P."/>
            <person name="Li D."/>
            <person name="Rosewarne C.P."/>
            <person name="Tran-Dinh N."/>
            <person name="Elbourne L.D.H."/>
            <person name="Paulsen I.T."/>
            <person name="Midgley D.J."/>
        </authorList>
    </citation>
    <scope>NUCLEOTIDE SEQUENCE [LARGE SCALE GENOMIC DNA]</scope>
    <source>
        <strain evidence="3">Maddingley MBC34</strain>
    </source>
</reference>
<protein>
    <recommendedName>
        <fullName evidence="4">DUF1640 domain-containing protein</fullName>
    </recommendedName>
</protein>
<comment type="caution">
    <text evidence="2">The sequence shown here is derived from an EMBL/GenBank/DDBJ whole genome shotgun (WGS) entry which is preliminary data.</text>
</comment>
<gene>
    <name evidence="2" type="ORF">B193_1125</name>
</gene>
<feature type="transmembrane region" description="Helical" evidence="1">
    <location>
        <begin position="59"/>
        <end position="81"/>
    </location>
</feature>
<name>K6GGC8_9BACT</name>
<dbReference type="EMBL" id="ALAO01000090">
    <property type="protein sequence ID" value="EKO40154.1"/>
    <property type="molecule type" value="Genomic_DNA"/>
</dbReference>
<keyword evidence="1" id="KW-1133">Transmembrane helix</keyword>